<dbReference type="RefSeq" id="XP_049138756.1">
    <property type="nucleotide sequence ID" value="XM_049281613.1"/>
</dbReference>
<dbReference type="AlphaFoldDB" id="A0A9Q8SH59"/>
<name>A0A9Q8SH59_9PEZI</name>
<gene>
    <name evidence="1" type="ORF">CLUP02_02582</name>
</gene>
<dbReference type="EMBL" id="CP019474">
    <property type="protein sequence ID" value="UQC77115.1"/>
    <property type="molecule type" value="Genomic_DNA"/>
</dbReference>
<dbReference type="GeneID" id="73336623"/>
<reference evidence="1" key="1">
    <citation type="journal article" date="2021" name="Mol. Plant Microbe Interact.">
        <title>Complete Genome Sequence of the Plant-Pathogenic Fungus Colletotrichum lupini.</title>
        <authorList>
            <person name="Baroncelli R."/>
            <person name="Pensec F."/>
            <person name="Da Lio D."/>
            <person name="Boufleur T."/>
            <person name="Vicente I."/>
            <person name="Sarrocco S."/>
            <person name="Picot A."/>
            <person name="Baraldi E."/>
            <person name="Sukno S."/>
            <person name="Thon M."/>
            <person name="Le Floch G."/>
        </authorList>
    </citation>
    <scope>NUCLEOTIDE SEQUENCE</scope>
    <source>
        <strain evidence="1">IMI 504893</strain>
    </source>
</reference>
<proteinExistence type="predicted"/>
<dbReference type="Proteomes" id="UP000830671">
    <property type="component" value="Chromosome 2"/>
</dbReference>
<evidence type="ECO:0000313" key="1">
    <source>
        <dbReference type="EMBL" id="UQC77115.1"/>
    </source>
</evidence>
<keyword evidence="2" id="KW-1185">Reference proteome</keyword>
<dbReference type="KEGG" id="clup:CLUP02_02582"/>
<evidence type="ECO:0000313" key="2">
    <source>
        <dbReference type="Proteomes" id="UP000830671"/>
    </source>
</evidence>
<sequence length="61" mass="7050">MARTLYHLANHYTSPPEGCLDLGPLVTSFRFFRVLGTVSFAFLSPPYSRRFNLQLRLCSHF</sequence>
<accession>A0A9Q8SH59</accession>
<organism evidence="1 2">
    <name type="scientific">Colletotrichum lupini</name>
    <dbReference type="NCBI Taxonomy" id="145971"/>
    <lineage>
        <taxon>Eukaryota</taxon>
        <taxon>Fungi</taxon>
        <taxon>Dikarya</taxon>
        <taxon>Ascomycota</taxon>
        <taxon>Pezizomycotina</taxon>
        <taxon>Sordariomycetes</taxon>
        <taxon>Hypocreomycetidae</taxon>
        <taxon>Glomerellales</taxon>
        <taxon>Glomerellaceae</taxon>
        <taxon>Colletotrichum</taxon>
        <taxon>Colletotrichum acutatum species complex</taxon>
    </lineage>
</organism>
<protein>
    <submittedName>
        <fullName evidence="1">Uncharacterized protein</fullName>
    </submittedName>
</protein>